<dbReference type="Gene3D" id="2.30.29.30">
    <property type="entry name" value="Pleckstrin-homology domain (PH domain)/Phosphotyrosine-binding domain (PTB)"/>
    <property type="match status" value="1"/>
</dbReference>
<keyword evidence="1 3" id="KW-0853">WD repeat</keyword>
<evidence type="ECO:0000256" key="3">
    <source>
        <dbReference type="PROSITE-ProRule" id="PRU00221"/>
    </source>
</evidence>
<dbReference type="InterPro" id="IPR023362">
    <property type="entry name" value="PH-BEACH_dom"/>
</dbReference>
<accession>A0A914DSG9</accession>
<feature type="domain" description="BEACH-type PH" evidence="5">
    <location>
        <begin position="1511"/>
        <end position="1613"/>
    </location>
</feature>
<dbReference type="Proteomes" id="UP000887540">
    <property type="component" value="Unplaced"/>
</dbReference>
<reference evidence="7" key="1">
    <citation type="submission" date="2022-11" db="UniProtKB">
        <authorList>
            <consortium name="WormBaseParasite"/>
        </authorList>
    </citation>
    <scope>IDENTIFICATION</scope>
</reference>
<dbReference type="SUPFAM" id="SSF50729">
    <property type="entry name" value="PH domain-like"/>
    <property type="match status" value="1"/>
</dbReference>
<dbReference type="PANTHER" id="PTHR13743:SF86">
    <property type="entry name" value="LYSOSOMAL-TRAFFICKING REGULATOR"/>
    <property type="match status" value="1"/>
</dbReference>
<organism evidence="6 7">
    <name type="scientific">Acrobeloides nanus</name>
    <dbReference type="NCBI Taxonomy" id="290746"/>
    <lineage>
        <taxon>Eukaryota</taxon>
        <taxon>Metazoa</taxon>
        <taxon>Ecdysozoa</taxon>
        <taxon>Nematoda</taxon>
        <taxon>Chromadorea</taxon>
        <taxon>Rhabditida</taxon>
        <taxon>Tylenchina</taxon>
        <taxon>Cephalobomorpha</taxon>
        <taxon>Cephaloboidea</taxon>
        <taxon>Cephalobidae</taxon>
        <taxon>Acrobeloides</taxon>
    </lineage>
</organism>
<dbReference type="InterPro" id="IPR019775">
    <property type="entry name" value="WD40_repeat_CS"/>
</dbReference>
<dbReference type="InterPro" id="IPR050865">
    <property type="entry name" value="BEACH_Domain"/>
</dbReference>
<dbReference type="SMART" id="SM00320">
    <property type="entry name" value="WD40"/>
    <property type="match status" value="3"/>
</dbReference>
<dbReference type="SUPFAM" id="SSF50978">
    <property type="entry name" value="WD40 repeat-like"/>
    <property type="match status" value="1"/>
</dbReference>
<dbReference type="Pfam" id="PF00400">
    <property type="entry name" value="WD40"/>
    <property type="match status" value="1"/>
</dbReference>
<dbReference type="InterPro" id="IPR001680">
    <property type="entry name" value="WD40_rpt"/>
</dbReference>
<name>A0A914DSG9_9BILA</name>
<dbReference type="WBParaSite" id="ACRNAN_scaffold3478.g11003.t1">
    <property type="protein sequence ID" value="ACRNAN_scaffold3478.g11003.t1"/>
    <property type="gene ID" value="ACRNAN_scaffold3478.g11003"/>
</dbReference>
<dbReference type="PROSITE" id="PS50294">
    <property type="entry name" value="WD_REPEATS_REGION"/>
    <property type="match status" value="1"/>
</dbReference>
<evidence type="ECO:0000256" key="1">
    <source>
        <dbReference type="ARBA" id="ARBA00022574"/>
    </source>
</evidence>
<dbReference type="Gene3D" id="1.10.1540.10">
    <property type="entry name" value="BEACH domain"/>
    <property type="match status" value="1"/>
</dbReference>
<dbReference type="PROSITE" id="PS51783">
    <property type="entry name" value="PH_BEACH"/>
    <property type="match status" value="1"/>
</dbReference>
<feature type="domain" description="BEACH" evidence="4">
    <location>
        <begin position="1620"/>
        <end position="1927"/>
    </location>
</feature>
<dbReference type="PROSITE" id="PS50197">
    <property type="entry name" value="BEACH"/>
    <property type="match status" value="1"/>
</dbReference>
<evidence type="ECO:0000313" key="6">
    <source>
        <dbReference type="Proteomes" id="UP000887540"/>
    </source>
</evidence>
<sequence length="2296" mass="263375">MIDESSIQIFEEEEEFFDGENITKEETSSEEICSVVAGPPETNVYRRNSKCFEDMLIFALKILDTLTKIHSKIDENLDYSLRQIALSLYPTNVPRNSSNFNEINSMLLKIYKQIHSKKLTKKTKMAFFKLLMHLLQFLPTSKNLAEIFSLAYDDEDTLESMALALRNLFLECPLQPNESLIFPQLLLSDDELAAHPPRNSEIAPDSAGSFQIDPTHKIFLSEGLTVSFWLAMTEFEKIQENRYQHVFSMGAKELFLQVEIASKTGAIILKIFEMGKIIWTQRLPRLIIHCDTWINITLGVSFSDGELDLLCLIGDRFITKNFQLDLELHETPFEIAIGTASTQDSTSKFSYEMSSIFAFKGVIPPQCAIILKSLGCECNCLTECLHSEIHSSFLNCLTRRLISSGNCTFMHAADGREPKKYLLKLQKSLMFILRASVAHSLQLSALQKGIDSDKLGKIRDAVLYLTVYKDSPSIDRAYSPEAQLEALRLLFTALKRSPGYYAEFNKLNGPFLLVQILSVKAAHMNYEIFEEIVNFCFSETERRHVSINSEITVTCRSVIVEPRFLRIFLTTIDLWKDERFQYWVRFIQLVCDSLLINPSRIYQWPFREFNLNQLLHCDLLLPLFHALLDMMQNRENFSSLPNPKNLDETLTKALKTIVRELLSSNSDHDCVTHLWHFLLLSHPAQDTYLDYSIKGHNDWICLETLIPGEEPSIQGHSALSKFFERVLLNFGKDHVAKLWRDTNSAVGVRKALYQDAQAPRIFSIITPSRLVSMACAPDDPQAGFCSQDHPLRIGENFTSIKNESVLEVNEDWLVKLRADLLEIICEVLITCEDSRMSIIENDLINWQTILVQLSNQSHSQTRNLVFRLLQNFLLRCSNKCRSSFINNQGFLLLANQLKKFRINFDIADALFSIFCGEAIKIQDGLDEEHLRSIQLDGFKQTSFQALFSLLEESVHESGLFWTVCSTLHKIFDVNISMRSAMLDCGLIDVMANVLREVCVYQANYQSVIGPFFPLMDCWISFARLIVSSLVPYRSSRLYTKCEEFVWLCILADWQHNNPELEIDESYSLVNHGNCPQCTAQLLRKALCQILQAWIECIQVVLTDQFHSSSLIPADEVKGSSSDLSDFEVIYPESHYASTSYFGDETRRRRKQLGFAGHEEIASRLMFILNMANNLFVFLPLPETQSDSEESLFQYYLETLTATWKRRKNEKTADEWQTVLSYCRDKTRLLLAQLIAFVLFPVQLRLRPSEENFSEDVWLLNRRLAVVKLLSNELTNNKQTLISLLDVNLDYQYAMKIALHELALCPQRSGIAEEYDAELDRMIKFLRSIQIESPLSNLSRDEIDSLTTDEIILLHSYFDHRQKFCTQLQEQAGKLKQKEEAILKFTSEVAMALTCEIAEFQNVPRKFFIQNRKKTMNEGAIANETLAHLVKELCHPEAPFFDSASWPRGWALDTTENPRRERRRLRPQHYQFQTKFLQSHRRTEIDESMNILAPLQLLLQESQNHCTLDHVAANNHVRLSVSATLIRTVFECFGEIIISDQKLHFLGEKAKSTQKGQIYAPVNYSWTYEQISEIHNRFYLLKDTSLELFTLTGDAFLVVFETTEDRNSVLILLKSMNLGHLIADYNAQLPTVTQMWRRGSITNFDYLMTLNKLAGRSFNDLMQYPVFPFVLSDYVSTMIDLSLASSYRELSRPMAIQDKKMEHIYMHNYNSLMEENNRFKTHQNKYSSVRFGAYHYGSHYSNTGIVAHYLVRVSPYTNVALEYQDNNFDIPDRLFNSIETTWRLSSSESTTDFKELIPEFYFFPEMFQNREGLELGIRQGGQKADNVQLPAWCPRENYRLFCLIHRQALESPTVTANLHNWIDLIFGFKQTGDAAVKAINVFHPATYRGRDLEGESKDDELSLSAVRTMVRTYGQMPLQLFFSPHLPHMNVKNSGNATESHFLASVRGLRWGDFVGSPDIDAKTWAIPVVEFNFESNERIGHLFTINREGGGPCYGLPEHTHLLVKYKTDKRDPLRRNIDALNMAVISWRFSDNVLRIKLVKMDDSVWINLDDLQPFEISKVAFSPNNDLLCIGLSCGLIRVYSLVFQTETKNWEISMKSDFFAHTCTISSLKISDEHHVLVSASIDAKVCLWDINRLSYIRTLQIPPSTSENGTETVTLTCISSINCDVAVVFQSGHGSRVVLYTVNGDIVGIYKDELTITSITMTSLDEGGAINCLALGLETGIIRFLEMWTMTVIREIQCGDFHEPVISVEFGNDSKRLFAALASGRVLCWQVPNYFGSGKSKSPTFKLLNPFV</sequence>
<keyword evidence="6" id="KW-1185">Reference proteome</keyword>
<evidence type="ECO:0000259" key="5">
    <source>
        <dbReference type="PROSITE" id="PS51783"/>
    </source>
</evidence>
<dbReference type="PANTHER" id="PTHR13743">
    <property type="entry name" value="BEIGE/BEACH-RELATED"/>
    <property type="match status" value="1"/>
</dbReference>
<evidence type="ECO:0000313" key="7">
    <source>
        <dbReference type="WBParaSite" id="ACRNAN_scaffold3478.g11003.t1"/>
    </source>
</evidence>
<proteinExistence type="predicted"/>
<dbReference type="InterPro" id="IPR015943">
    <property type="entry name" value="WD40/YVTN_repeat-like_dom_sf"/>
</dbReference>
<dbReference type="Pfam" id="PF02138">
    <property type="entry name" value="Beach"/>
    <property type="match status" value="1"/>
</dbReference>
<evidence type="ECO:0000259" key="4">
    <source>
        <dbReference type="PROSITE" id="PS50197"/>
    </source>
</evidence>
<dbReference type="CDD" id="cd06071">
    <property type="entry name" value="Beach"/>
    <property type="match status" value="1"/>
</dbReference>
<protein>
    <submittedName>
        <fullName evidence="7">BEACH domain-containing protein</fullName>
    </submittedName>
</protein>
<feature type="repeat" description="WD" evidence="3">
    <location>
        <begin position="2101"/>
        <end position="2142"/>
    </location>
</feature>
<keyword evidence="2" id="KW-0677">Repeat</keyword>
<dbReference type="InterPro" id="IPR000409">
    <property type="entry name" value="BEACH_dom"/>
</dbReference>
<dbReference type="Gene3D" id="2.130.10.10">
    <property type="entry name" value="YVTN repeat-like/Quinoprotein amine dehydrogenase"/>
    <property type="match status" value="1"/>
</dbReference>
<dbReference type="SUPFAM" id="SSF81837">
    <property type="entry name" value="BEACH domain"/>
    <property type="match status" value="1"/>
</dbReference>
<dbReference type="InterPro" id="IPR036372">
    <property type="entry name" value="BEACH_dom_sf"/>
</dbReference>
<dbReference type="PROSITE" id="PS00678">
    <property type="entry name" value="WD_REPEATS_1"/>
    <property type="match status" value="1"/>
</dbReference>
<evidence type="ECO:0000256" key="2">
    <source>
        <dbReference type="ARBA" id="ARBA00022737"/>
    </source>
</evidence>
<dbReference type="Pfam" id="PF14844">
    <property type="entry name" value="PH_BEACH"/>
    <property type="match status" value="1"/>
</dbReference>
<dbReference type="InterPro" id="IPR011993">
    <property type="entry name" value="PH-like_dom_sf"/>
</dbReference>
<dbReference type="PROSITE" id="PS50082">
    <property type="entry name" value="WD_REPEATS_2"/>
    <property type="match status" value="1"/>
</dbReference>
<dbReference type="InterPro" id="IPR036322">
    <property type="entry name" value="WD40_repeat_dom_sf"/>
</dbReference>
<dbReference type="SMART" id="SM01026">
    <property type="entry name" value="Beach"/>
    <property type="match status" value="1"/>
</dbReference>